<feature type="domain" description="MrfA-like Zn-binding" evidence="1">
    <location>
        <begin position="445"/>
        <end position="544"/>
    </location>
</feature>
<name>A0A850T1W1_9BACT</name>
<dbReference type="InterPro" id="IPR047721">
    <property type="entry name" value="DrmB"/>
</dbReference>
<evidence type="ECO:0000313" key="2">
    <source>
        <dbReference type="EMBL" id="NWH06340.1"/>
    </source>
</evidence>
<reference evidence="2 3" key="1">
    <citation type="submission" date="2020-06" db="EMBL/GenBank/DDBJ databases">
        <title>High-quality draft genome of sulfate reducer Desulfobacter latus type strain AcrS2 isolated from marine sediment.</title>
        <authorList>
            <person name="Hoppe M."/>
            <person name="Larsen C.K."/>
            <person name="Marshall I.P.G."/>
            <person name="Schramm A."/>
            <person name="Marietou A.G."/>
        </authorList>
    </citation>
    <scope>NUCLEOTIDE SEQUENCE [LARGE SCALE GENOMIC DNA]</scope>
    <source>
        <strain evidence="2 3">AcRS2</strain>
    </source>
</reference>
<protein>
    <submittedName>
        <fullName evidence="2">DUF1998 domain-containing protein</fullName>
    </submittedName>
</protein>
<dbReference type="Proteomes" id="UP000553343">
    <property type="component" value="Unassembled WGS sequence"/>
</dbReference>
<proteinExistence type="predicted"/>
<dbReference type="AlphaFoldDB" id="A0A850T1W1"/>
<organism evidence="2 3">
    <name type="scientific">Desulfobacter latus</name>
    <dbReference type="NCBI Taxonomy" id="2292"/>
    <lineage>
        <taxon>Bacteria</taxon>
        <taxon>Pseudomonadati</taxon>
        <taxon>Thermodesulfobacteriota</taxon>
        <taxon>Desulfobacteria</taxon>
        <taxon>Desulfobacterales</taxon>
        <taxon>Desulfobacteraceae</taxon>
        <taxon>Desulfobacter</taxon>
    </lineage>
</organism>
<keyword evidence="3" id="KW-1185">Reference proteome</keyword>
<dbReference type="EMBL" id="JACADJ010000070">
    <property type="protein sequence ID" value="NWH06340.1"/>
    <property type="molecule type" value="Genomic_DNA"/>
</dbReference>
<accession>A0A850T1W1</accession>
<evidence type="ECO:0000313" key="3">
    <source>
        <dbReference type="Proteomes" id="UP000553343"/>
    </source>
</evidence>
<evidence type="ECO:0000259" key="1">
    <source>
        <dbReference type="Pfam" id="PF09369"/>
    </source>
</evidence>
<gene>
    <name evidence="2" type="ORF">HXW94_15350</name>
</gene>
<sequence length="573" mass="65302">MTPKDIRSWTDRNGRTAARLIPYVDQVRSALGIAQELREPPIASELENGTADGICIPALRFPSWMRCPNPRCGRLYCRPWRDNPQSSWQCTGCDKHTELEQVPWVFVHADGHMADVPWHRLAHANAATQDQKQCRPDWNTAYLRLVELPGSKYELICERCDARAPFHTGIRNMYGKLRRQPWLAESVGEHCQELEHHNEPAQVLTVNDTRVHSPQTMTALIIPPESRIRRGSLVDRLYTNSRIRKEIDSRLNPLQKKSMLWRLADEFRCKTSDVKRAIEDIDRGYPSYGQHLTPGLLLEKEYQALIDTIPDLFDDEDFVTRHYTDSLEKMDLEKDSQPWRIRAVLDQVTAVTRLKEILVLKGFQRLGGTLVPPDIIGEADWLPALELYGDGIFFRLNEAFLNRWEQLPRVVARIQPLKKRFERSGIKFDPDVIVSPRFILLHTISHLLIRQLEAQAGYPAASLKERIYSKPGENAMAGILIYVAVPDVEGSLGGLCELAEPKRFLRLMCKVFDHAQWCSLDPVCSEHEGQGPNLLNRAACHACVLIPEPSCAYGNTLLDRGLVKGGDDGRSFV</sequence>
<dbReference type="InterPro" id="IPR018973">
    <property type="entry name" value="MZB"/>
</dbReference>
<comment type="caution">
    <text evidence="2">The sequence shown here is derived from an EMBL/GenBank/DDBJ whole genome shotgun (WGS) entry which is preliminary data.</text>
</comment>
<dbReference type="Pfam" id="PF09369">
    <property type="entry name" value="MZB"/>
    <property type="match status" value="1"/>
</dbReference>
<dbReference type="NCBIfam" id="NF038324">
    <property type="entry name" value="DrmB_fam"/>
    <property type="match status" value="1"/>
</dbReference>